<evidence type="ECO:0000259" key="1">
    <source>
        <dbReference type="PROSITE" id="PS51186"/>
    </source>
</evidence>
<dbReference type="Gene3D" id="3.40.630.30">
    <property type="match status" value="1"/>
</dbReference>
<comment type="caution">
    <text evidence="2">The sequence shown here is derived from an EMBL/GenBank/DDBJ whole genome shotgun (WGS) entry which is preliminary data.</text>
</comment>
<dbReference type="Pfam" id="PF00583">
    <property type="entry name" value="Acetyltransf_1"/>
    <property type="match status" value="1"/>
</dbReference>
<keyword evidence="3" id="KW-1185">Reference proteome</keyword>
<dbReference type="EMBL" id="JBCLPP010000019">
    <property type="protein sequence ID" value="MEY8245548.1"/>
    <property type="molecule type" value="Genomic_DNA"/>
</dbReference>
<protein>
    <submittedName>
        <fullName evidence="2">GNAT family N-acetyltransferase</fullName>
        <ecNumber evidence="2">2.3.1.-</ecNumber>
    </submittedName>
</protein>
<dbReference type="GO" id="GO:0016746">
    <property type="term" value="F:acyltransferase activity"/>
    <property type="evidence" value="ECO:0007669"/>
    <property type="project" value="UniProtKB-KW"/>
</dbReference>
<sequence length="177" mass="19717">MTPKLADLSDIPVILRITDAGRRAQREQGFLQWQDGYPDKAIVESDILLGAGRLLLDGDTPVAYASLIVSDPGYEALGDIWRYSGPYGVIHRMAVSDAYRGKGVSGIFFDFLEADAADKGIKAIRVDTGRENMVMQHILSRRHYCSHGLHTFPWGPRLAYEKLLVARPDCDDANWPN</sequence>
<feature type="domain" description="N-acetyltransferase" evidence="1">
    <location>
        <begin position="1"/>
        <end position="165"/>
    </location>
</feature>
<dbReference type="SUPFAM" id="SSF55729">
    <property type="entry name" value="Acyl-CoA N-acyltransferases (Nat)"/>
    <property type="match status" value="1"/>
</dbReference>
<evidence type="ECO:0000313" key="3">
    <source>
        <dbReference type="Proteomes" id="UP001565200"/>
    </source>
</evidence>
<dbReference type="RefSeq" id="WP_121699511.1">
    <property type="nucleotide sequence ID" value="NZ_JBCLPP010000019.1"/>
</dbReference>
<keyword evidence="2" id="KW-0012">Acyltransferase</keyword>
<dbReference type="InterPro" id="IPR016181">
    <property type="entry name" value="Acyl_CoA_acyltransferase"/>
</dbReference>
<organism evidence="2 3">
    <name type="scientific">Heminiphilus faecis</name>
    <dbReference type="NCBI Taxonomy" id="2601703"/>
    <lineage>
        <taxon>Bacteria</taxon>
        <taxon>Pseudomonadati</taxon>
        <taxon>Bacteroidota</taxon>
        <taxon>Bacteroidia</taxon>
        <taxon>Bacteroidales</taxon>
        <taxon>Muribaculaceae</taxon>
        <taxon>Heminiphilus</taxon>
    </lineage>
</organism>
<dbReference type="CDD" id="cd04301">
    <property type="entry name" value="NAT_SF"/>
    <property type="match status" value="1"/>
</dbReference>
<proteinExistence type="predicted"/>
<name>A0ABV4CVY9_9BACT</name>
<dbReference type="EC" id="2.3.1.-" evidence="2"/>
<keyword evidence="2" id="KW-0808">Transferase</keyword>
<reference evidence="2 3" key="1">
    <citation type="submission" date="2024-03" db="EMBL/GenBank/DDBJ databases">
        <title>Mouse gut bacterial collection (mGBC) of GemPharmatech.</title>
        <authorList>
            <person name="He Y."/>
            <person name="Dong L."/>
            <person name="Wu D."/>
            <person name="Gao X."/>
            <person name="Lin Z."/>
        </authorList>
    </citation>
    <scope>NUCLEOTIDE SEQUENCE [LARGE SCALE GENOMIC DNA]</scope>
    <source>
        <strain evidence="2 3">54-13</strain>
    </source>
</reference>
<evidence type="ECO:0000313" key="2">
    <source>
        <dbReference type="EMBL" id="MEY8245548.1"/>
    </source>
</evidence>
<dbReference type="InterPro" id="IPR000182">
    <property type="entry name" value="GNAT_dom"/>
</dbReference>
<gene>
    <name evidence="2" type="ORF">AAK873_07950</name>
</gene>
<dbReference type="PROSITE" id="PS51186">
    <property type="entry name" value="GNAT"/>
    <property type="match status" value="1"/>
</dbReference>
<dbReference type="Proteomes" id="UP001565200">
    <property type="component" value="Unassembled WGS sequence"/>
</dbReference>
<accession>A0ABV4CVY9</accession>